<accession>A0A165XVB6</accession>
<reference evidence="1 2" key="1">
    <citation type="journal article" date="2016" name="Mol. Biol. Evol.">
        <title>Comparative Genomics of Early-Diverging Mushroom-Forming Fungi Provides Insights into the Origins of Lignocellulose Decay Capabilities.</title>
        <authorList>
            <person name="Nagy L.G."/>
            <person name="Riley R."/>
            <person name="Tritt A."/>
            <person name="Adam C."/>
            <person name="Daum C."/>
            <person name="Floudas D."/>
            <person name="Sun H."/>
            <person name="Yadav J.S."/>
            <person name="Pangilinan J."/>
            <person name="Larsson K.H."/>
            <person name="Matsuura K."/>
            <person name="Barry K."/>
            <person name="Labutti K."/>
            <person name="Kuo R."/>
            <person name="Ohm R.A."/>
            <person name="Bhattacharya S.S."/>
            <person name="Shirouzu T."/>
            <person name="Yoshinaga Y."/>
            <person name="Martin F.M."/>
            <person name="Grigoriev I.V."/>
            <person name="Hibbett D.S."/>
        </authorList>
    </citation>
    <scope>NUCLEOTIDE SEQUENCE [LARGE SCALE GENOMIC DNA]</scope>
    <source>
        <strain evidence="1 2">HHB10207 ss-3</strain>
    </source>
</reference>
<evidence type="ECO:0000313" key="1">
    <source>
        <dbReference type="EMBL" id="KZT32588.1"/>
    </source>
</evidence>
<dbReference type="EMBL" id="KV428315">
    <property type="protein sequence ID" value="KZT32588.1"/>
    <property type="molecule type" value="Genomic_DNA"/>
</dbReference>
<evidence type="ECO:0000313" key="2">
    <source>
        <dbReference type="Proteomes" id="UP000076798"/>
    </source>
</evidence>
<keyword evidence="2" id="KW-1185">Reference proteome</keyword>
<gene>
    <name evidence="1" type="ORF">SISSUDRAFT_993942</name>
</gene>
<protein>
    <submittedName>
        <fullName evidence="1">Uncharacterized protein</fullName>
    </submittedName>
</protein>
<dbReference type="AlphaFoldDB" id="A0A165XVB6"/>
<proteinExistence type="predicted"/>
<dbReference type="OrthoDB" id="3251057at2759"/>
<organism evidence="1 2">
    <name type="scientific">Sistotremastrum suecicum HHB10207 ss-3</name>
    <dbReference type="NCBI Taxonomy" id="1314776"/>
    <lineage>
        <taxon>Eukaryota</taxon>
        <taxon>Fungi</taxon>
        <taxon>Dikarya</taxon>
        <taxon>Basidiomycota</taxon>
        <taxon>Agaricomycotina</taxon>
        <taxon>Agaricomycetes</taxon>
        <taxon>Sistotremastrales</taxon>
        <taxon>Sistotremastraceae</taxon>
        <taxon>Sistotremastrum</taxon>
    </lineage>
</organism>
<sequence length="191" mass="22678">MLRSLLLRDLIALICVDRELKLEQYQLSKTEWQIIKQLVPIFDMFIYLTNFMLQNKIPLIYEVILMFDKLQRLFDITRANSNLHPIVRYAVIIANVVRNKYYSLTHSRSCIALQWVRALLFLPHPRMKLNYFRRLGWKSDWIEMAEELTRTICERDYKKLDEAGQAAVAAEDAKKKKKKVCLIVGFILIIN</sequence>
<name>A0A165XVB6_9AGAM</name>
<dbReference type="Proteomes" id="UP000076798">
    <property type="component" value="Unassembled WGS sequence"/>
</dbReference>